<evidence type="ECO:0000256" key="7">
    <source>
        <dbReference type="ARBA" id="ARBA00022970"/>
    </source>
</evidence>
<keyword evidence="6 10" id="KW-0812">Transmembrane</keyword>
<evidence type="ECO:0000256" key="3">
    <source>
        <dbReference type="ARBA" id="ARBA00022448"/>
    </source>
</evidence>
<evidence type="ECO:0000256" key="1">
    <source>
        <dbReference type="ARBA" id="ARBA00004429"/>
    </source>
</evidence>
<dbReference type="Gene3D" id="1.20.1740.10">
    <property type="entry name" value="Amino acid/polyamine transporter I"/>
    <property type="match status" value="1"/>
</dbReference>
<keyword evidence="7" id="KW-0029">Amino-acid transport</keyword>
<keyword evidence="4" id="KW-1003">Cell membrane</keyword>
<feature type="transmembrane region" description="Helical" evidence="10">
    <location>
        <begin position="84"/>
        <end position="103"/>
    </location>
</feature>
<dbReference type="InterPro" id="IPR004841">
    <property type="entry name" value="AA-permease/SLC12A_dom"/>
</dbReference>
<evidence type="ECO:0000313" key="12">
    <source>
        <dbReference type="EMBL" id="MFD2599848.1"/>
    </source>
</evidence>
<dbReference type="PANTHER" id="PTHR43495">
    <property type="entry name" value="GABA PERMEASE"/>
    <property type="match status" value="1"/>
</dbReference>
<feature type="transmembrane region" description="Helical" evidence="10">
    <location>
        <begin position="381"/>
        <end position="404"/>
    </location>
</feature>
<evidence type="ECO:0000256" key="10">
    <source>
        <dbReference type="SAM" id="Phobius"/>
    </source>
</evidence>
<evidence type="ECO:0000256" key="8">
    <source>
        <dbReference type="ARBA" id="ARBA00022989"/>
    </source>
</evidence>
<evidence type="ECO:0000259" key="11">
    <source>
        <dbReference type="Pfam" id="PF00324"/>
    </source>
</evidence>
<feature type="transmembrane region" description="Helical" evidence="10">
    <location>
        <begin position="152"/>
        <end position="174"/>
    </location>
</feature>
<keyword evidence="5" id="KW-0997">Cell inner membrane</keyword>
<dbReference type="PANTHER" id="PTHR43495:SF4">
    <property type="entry name" value="AROMATIC AMINO ACID TRANSPORT PROTEIN AROP"/>
    <property type="match status" value="1"/>
</dbReference>
<keyword evidence="8 10" id="KW-1133">Transmembrane helix</keyword>
<evidence type="ECO:0000313" key="13">
    <source>
        <dbReference type="Proteomes" id="UP001597393"/>
    </source>
</evidence>
<feature type="domain" description="Amino acid permease/ SLC12A" evidence="11">
    <location>
        <begin position="17"/>
        <end position="468"/>
    </location>
</feature>
<protein>
    <submittedName>
        <fullName evidence="12">Amino acid permease</fullName>
    </submittedName>
</protein>
<feature type="transmembrane region" description="Helical" evidence="10">
    <location>
        <begin position="46"/>
        <end position="64"/>
    </location>
</feature>
<feature type="transmembrane region" description="Helical" evidence="10">
    <location>
        <begin position="209"/>
        <end position="227"/>
    </location>
</feature>
<feature type="transmembrane region" description="Helical" evidence="10">
    <location>
        <begin position="354"/>
        <end position="375"/>
    </location>
</feature>
<dbReference type="PIRSF" id="PIRSF006060">
    <property type="entry name" value="AA_transporter"/>
    <property type="match status" value="1"/>
</dbReference>
<gene>
    <name evidence="12" type="ORF">ACFSQ3_12885</name>
</gene>
<name>A0ABW5NMI1_9SPHI</name>
<feature type="transmembrane region" description="Helical" evidence="10">
    <location>
        <begin position="416"/>
        <end position="438"/>
    </location>
</feature>
<feature type="transmembrane region" description="Helical" evidence="10">
    <location>
        <begin position="248"/>
        <end position="269"/>
    </location>
</feature>
<evidence type="ECO:0000256" key="9">
    <source>
        <dbReference type="ARBA" id="ARBA00023136"/>
    </source>
</evidence>
<feature type="transmembrane region" description="Helical" evidence="10">
    <location>
        <begin position="123"/>
        <end position="140"/>
    </location>
</feature>
<organism evidence="12 13">
    <name type="scientific">Sphingobacterium corticis</name>
    <dbReference type="NCBI Taxonomy" id="1812823"/>
    <lineage>
        <taxon>Bacteria</taxon>
        <taxon>Pseudomonadati</taxon>
        <taxon>Bacteroidota</taxon>
        <taxon>Sphingobacteriia</taxon>
        <taxon>Sphingobacteriales</taxon>
        <taxon>Sphingobacteriaceae</taxon>
        <taxon>Sphingobacterium</taxon>
    </lineage>
</organism>
<comment type="similarity">
    <text evidence="2">Belongs to the amino acid-polyamine-organocation (APC) superfamily. Amino acid transporter (AAT) (TC 2.A.3.1) family.</text>
</comment>
<dbReference type="Proteomes" id="UP001597393">
    <property type="component" value="Unassembled WGS sequence"/>
</dbReference>
<keyword evidence="3" id="KW-0813">Transport</keyword>
<reference evidence="13" key="1">
    <citation type="journal article" date="2019" name="Int. J. Syst. Evol. Microbiol.">
        <title>The Global Catalogue of Microorganisms (GCM) 10K type strain sequencing project: providing services to taxonomists for standard genome sequencing and annotation.</title>
        <authorList>
            <consortium name="The Broad Institute Genomics Platform"/>
            <consortium name="The Broad Institute Genome Sequencing Center for Infectious Disease"/>
            <person name="Wu L."/>
            <person name="Ma J."/>
        </authorList>
    </citation>
    <scope>NUCLEOTIDE SEQUENCE [LARGE SCALE GENOMIC DNA]</scope>
    <source>
        <strain evidence="13">KCTC 42248</strain>
    </source>
</reference>
<proteinExistence type="inferred from homology"/>
<evidence type="ECO:0000256" key="2">
    <source>
        <dbReference type="ARBA" id="ARBA00008583"/>
    </source>
</evidence>
<dbReference type="InterPro" id="IPR004840">
    <property type="entry name" value="Amino_acid_permease_CS"/>
</dbReference>
<evidence type="ECO:0000256" key="4">
    <source>
        <dbReference type="ARBA" id="ARBA00022475"/>
    </source>
</evidence>
<feature type="transmembrane region" description="Helical" evidence="10">
    <location>
        <begin position="444"/>
        <end position="463"/>
    </location>
</feature>
<sequence length="469" mass="51870">MQENNENQLKRGLSNRHIQLIALGGAIGTGLFLGVGQAAILAGPAVILGYGIAGIIAFLIMRQLGEMVVHEPVSGSFSYFANRYWGSFAGFASGWNYWILYILVSMAELTAIGKYMNYWWPELPLWVSSLVFFVIINLINLASVKIYGETEFWFSIVKVIAIIGMIVFGTYLLVSGTGGDQASLSNLYSDGGFFPKGLIAQLPDGSYEGLLVALVVIMFSFGGLELVGITAAEAENPEKNIPKATNQVLFRILIFYIGALVILFALLPWREIDRDTSPFVTVFASLDAMRINLFGYAISFSNLIANALNLIVLTAALSVYNSCVYSNSRMLFGLAEQGNAPKFLTKLNKSHSPINAILVSAFFVAITVVINKLIPEQALEILMSLVVSALVINWIMITMTHIFFRKEMAKTQVKTAFPTILYPITNYIALIFLVGVLVMMCFTVFKISVLLMPIWILILWLSYRFVVKK</sequence>
<feature type="transmembrane region" description="Helical" evidence="10">
    <location>
        <begin position="20"/>
        <end position="40"/>
    </location>
</feature>
<dbReference type="RefSeq" id="WP_380869972.1">
    <property type="nucleotide sequence ID" value="NZ_JBHUMA010000006.1"/>
</dbReference>
<comment type="caution">
    <text evidence="12">The sequence shown here is derived from an EMBL/GenBank/DDBJ whole genome shotgun (WGS) entry which is preliminary data.</text>
</comment>
<comment type="subcellular location">
    <subcellularLocation>
        <location evidence="1">Cell inner membrane</location>
        <topology evidence="1">Multi-pass membrane protein</topology>
    </subcellularLocation>
</comment>
<keyword evidence="13" id="KW-1185">Reference proteome</keyword>
<dbReference type="EMBL" id="JBHUMA010000006">
    <property type="protein sequence ID" value="MFD2599848.1"/>
    <property type="molecule type" value="Genomic_DNA"/>
</dbReference>
<evidence type="ECO:0000256" key="5">
    <source>
        <dbReference type="ARBA" id="ARBA00022519"/>
    </source>
</evidence>
<dbReference type="PROSITE" id="PS00218">
    <property type="entry name" value="AMINO_ACID_PERMEASE_1"/>
    <property type="match status" value="1"/>
</dbReference>
<keyword evidence="9 10" id="KW-0472">Membrane</keyword>
<feature type="transmembrane region" description="Helical" evidence="10">
    <location>
        <begin position="293"/>
        <end position="320"/>
    </location>
</feature>
<accession>A0ABW5NMI1</accession>
<evidence type="ECO:0000256" key="6">
    <source>
        <dbReference type="ARBA" id="ARBA00022692"/>
    </source>
</evidence>
<dbReference type="Pfam" id="PF00324">
    <property type="entry name" value="AA_permease"/>
    <property type="match status" value="1"/>
</dbReference>